<dbReference type="Gene3D" id="2.70.98.10">
    <property type="match status" value="1"/>
</dbReference>
<dbReference type="InterPro" id="IPR014718">
    <property type="entry name" value="GH-type_carb-bd"/>
</dbReference>
<dbReference type="Pfam" id="PF14486">
    <property type="entry name" value="DUF4432"/>
    <property type="match status" value="1"/>
</dbReference>
<evidence type="ECO:0000313" key="1">
    <source>
        <dbReference type="EMBL" id="MBW7458338.1"/>
    </source>
</evidence>
<dbReference type="Proteomes" id="UP001519887">
    <property type="component" value="Unassembled WGS sequence"/>
</dbReference>
<dbReference type="EMBL" id="JAHZIK010001158">
    <property type="protein sequence ID" value="MBW7458338.1"/>
    <property type="molecule type" value="Genomic_DNA"/>
</dbReference>
<dbReference type="InterPro" id="IPR027839">
    <property type="entry name" value="DUF4432"/>
</dbReference>
<gene>
    <name evidence="1" type="ORF">K0U00_30290</name>
</gene>
<comment type="caution">
    <text evidence="1">The sequence shown here is derived from an EMBL/GenBank/DDBJ whole genome shotgun (WGS) entry which is preliminary data.</text>
</comment>
<organism evidence="1 2">
    <name type="scientific">Paenibacillus sepulcri</name>
    <dbReference type="NCBI Taxonomy" id="359917"/>
    <lineage>
        <taxon>Bacteria</taxon>
        <taxon>Bacillati</taxon>
        <taxon>Bacillota</taxon>
        <taxon>Bacilli</taxon>
        <taxon>Bacillales</taxon>
        <taxon>Paenibacillaceae</taxon>
        <taxon>Paenibacillus</taxon>
    </lineage>
</organism>
<reference evidence="1 2" key="1">
    <citation type="submission" date="2021-07" db="EMBL/GenBank/DDBJ databases">
        <title>Paenibacillus radiodurans sp. nov., isolated from the southeastern edge of Tengger Desert.</title>
        <authorList>
            <person name="Zhang G."/>
        </authorList>
    </citation>
    <scope>NUCLEOTIDE SEQUENCE [LARGE SCALE GENOMIC DNA]</scope>
    <source>
        <strain evidence="1 2">CCM 7311</strain>
    </source>
</reference>
<name>A0ABS7CBT8_9BACL</name>
<sequence length="81" mass="9225">WARLVNRKKGVGVSLRWKLDAFPYIRYWSSISDDIYTVAIEPSNDAFASLDDSLTHGTFRELQPGEEYATDFSCGIFETTV</sequence>
<evidence type="ECO:0000313" key="2">
    <source>
        <dbReference type="Proteomes" id="UP001519887"/>
    </source>
</evidence>
<keyword evidence="2" id="KW-1185">Reference proteome</keyword>
<accession>A0ABS7CBT8</accession>
<protein>
    <submittedName>
        <fullName evidence="1">Aldose 1-epimerase family protein</fullName>
    </submittedName>
</protein>
<feature type="non-terminal residue" evidence="1">
    <location>
        <position position="1"/>
    </location>
</feature>
<proteinExistence type="predicted"/>